<evidence type="ECO:0000313" key="11">
    <source>
        <dbReference type="EMBL" id="KAJ3653922.1"/>
    </source>
</evidence>
<organism evidence="11 12">
    <name type="scientific">Zophobas morio</name>
    <dbReference type="NCBI Taxonomy" id="2755281"/>
    <lineage>
        <taxon>Eukaryota</taxon>
        <taxon>Metazoa</taxon>
        <taxon>Ecdysozoa</taxon>
        <taxon>Arthropoda</taxon>
        <taxon>Hexapoda</taxon>
        <taxon>Insecta</taxon>
        <taxon>Pterygota</taxon>
        <taxon>Neoptera</taxon>
        <taxon>Endopterygota</taxon>
        <taxon>Coleoptera</taxon>
        <taxon>Polyphaga</taxon>
        <taxon>Cucujiformia</taxon>
        <taxon>Tenebrionidae</taxon>
        <taxon>Zophobas</taxon>
    </lineage>
</organism>
<comment type="similarity">
    <text evidence="3">Belongs to the peptidase M13 family.</text>
</comment>
<keyword evidence="6" id="KW-0378">Hydrolase</keyword>
<dbReference type="InterPro" id="IPR042089">
    <property type="entry name" value="Peptidase_M13_dom_2"/>
</dbReference>
<dbReference type="InterPro" id="IPR008753">
    <property type="entry name" value="Peptidase_M13_N"/>
</dbReference>
<evidence type="ECO:0000256" key="3">
    <source>
        <dbReference type="ARBA" id="ARBA00007357"/>
    </source>
</evidence>
<dbReference type="GO" id="GO:0016485">
    <property type="term" value="P:protein processing"/>
    <property type="evidence" value="ECO:0007669"/>
    <property type="project" value="TreeGrafter"/>
</dbReference>
<dbReference type="InterPro" id="IPR000718">
    <property type="entry name" value="Peptidase_M13"/>
</dbReference>
<evidence type="ECO:0000256" key="4">
    <source>
        <dbReference type="ARBA" id="ARBA00022670"/>
    </source>
</evidence>
<sequence length="693" mass="80237">MIDTTVDPCHDFYKFVCGNFIKNSVIPDHKTTIKTFSIVNDRAKLQLKSLLEKPSHQDDSKPLKLLKTVYQSCMNTTQMETESLIFIRRVFKEMGGWPVIDPNWNERKFDWKQVLFRLRRSGWYLNFFVAMQIDIDAKNSSRRILTITYPHISNYRSLSKGVNHTDTQAYYDHMVRVLSLFGAPKLSASVEMNEVLEFEISLSKIVASDKASASEYNPMTIKELQESVHSIPWLQLINNYLAPEQMLKSRDVVNVTLLKFLKNLEDLLLNTNKRILANYMFWYIVKKCIHHLPQKFRERNFDYLRVVKGTARAARWDQCIKEIDKLNVAASYVYVKNFVNTGNKNLVKEMATYIQEAFVDIAQNKSWLDSETKGRVILKAGKIGQRIGFPDELLNDSVVEEFYKGGSEIIHAFDGRRQPVRRKGQIESWTPEAVKSFKEKSECFVGQYGNMTIPESADNGGFKIAYRGYMKRVKQNGEELLSPGLSYSPRQMFWISVATNGCAKYRNKALWEVRQYQRPRSGVFPGYGTVHEPRGFQQRFQLLDRIGDESRRQSKTDVLDFGSHQWGVPSTARKALGKSVNTNVHALEYFRVMVPFMNLEDFSRDFDCRTGSVMNPEDKCGSVVMSNSTVINVPLLKFLKNVALLLRSTKKRTLANYMLQGMLCKNLSFRLLKEFREQTLEFPRLEESGRAWK</sequence>
<evidence type="ECO:0000259" key="9">
    <source>
        <dbReference type="Pfam" id="PF01431"/>
    </source>
</evidence>
<comment type="subcellular location">
    <subcellularLocation>
        <location evidence="2">Cell membrane</location>
        <topology evidence="2">Single-pass type II membrane protein</topology>
    </subcellularLocation>
</comment>
<evidence type="ECO:0000259" key="10">
    <source>
        <dbReference type="Pfam" id="PF05649"/>
    </source>
</evidence>
<dbReference type="PANTHER" id="PTHR11733:SF224">
    <property type="entry name" value="NEPRILYSIN-2"/>
    <property type="match status" value="1"/>
</dbReference>
<dbReference type="CDD" id="cd08662">
    <property type="entry name" value="M13"/>
    <property type="match status" value="1"/>
</dbReference>
<keyword evidence="4" id="KW-0645">Protease</keyword>
<comment type="caution">
    <text evidence="11">The sequence shown here is derived from an EMBL/GenBank/DDBJ whole genome shotgun (WGS) entry which is preliminary data.</text>
</comment>
<dbReference type="GO" id="GO:0004222">
    <property type="term" value="F:metalloendopeptidase activity"/>
    <property type="evidence" value="ECO:0007669"/>
    <property type="project" value="InterPro"/>
</dbReference>
<evidence type="ECO:0000256" key="2">
    <source>
        <dbReference type="ARBA" id="ARBA00004401"/>
    </source>
</evidence>
<dbReference type="Proteomes" id="UP001168821">
    <property type="component" value="Unassembled WGS sequence"/>
</dbReference>
<feature type="domain" description="Peptidase M13 N-terminal" evidence="10">
    <location>
        <begin position="8"/>
        <end position="390"/>
    </location>
</feature>
<dbReference type="SUPFAM" id="SSF55486">
    <property type="entry name" value="Metalloproteases ('zincins'), catalytic domain"/>
    <property type="match status" value="2"/>
</dbReference>
<keyword evidence="12" id="KW-1185">Reference proteome</keyword>
<evidence type="ECO:0000256" key="8">
    <source>
        <dbReference type="ARBA" id="ARBA00023049"/>
    </source>
</evidence>
<gene>
    <name evidence="11" type="ORF">Zmor_013147</name>
</gene>
<proteinExistence type="inferred from homology"/>
<dbReference type="Pfam" id="PF01431">
    <property type="entry name" value="Peptidase_M13"/>
    <property type="match status" value="2"/>
</dbReference>
<evidence type="ECO:0000256" key="5">
    <source>
        <dbReference type="ARBA" id="ARBA00022723"/>
    </source>
</evidence>
<evidence type="ECO:0000256" key="1">
    <source>
        <dbReference type="ARBA" id="ARBA00001947"/>
    </source>
</evidence>
<accession>A0AA38IH84</accession>
<keyword evidence="7" id="KW-0862">Zinc</keyword>
<dbReference type="EMBL" id="JALNTZ010000004">
    <property type="protein sequence ID" value="KAJ3653922.1"/>
    <property type="molecule type" value="Genomic_DNA"/>
</dbReference>
<evidence type="ECO:0000256" key="7">
    <source>
        <dbReference type="ARBA" id="ARBA00022833"/>
    </source>
</evidence>
<evidence type="ECO:0000256" key="6">
    <source>
        <dbReference type="ARBA" id="ARBA00022801"/>
    </source>
</evidence>
<dbReference type="InterPro" id="IPR018497">
    <property type="entry name" value="Peptidase_M13_C"/>
</dbReference>
<dbReference type="PANTHER" id="PTHR11733">
    <property type="entry name" value="ZINC METALLOPROTEASE FAMILY M13 NEPRILYSIN-RELATED"/>
    <property type="match status" value="1"/>
</dbReference>
<dbReference type="GO" id="GO:0046872">
    <property type="term" value="F:metal ion binding"/>
    <property type="evidence" value="ECO:0007669"/>
    <property type="project" value="UniProtKB-KW"/>
</dbReference>
<name>A0AA38IH84_9CUCU</name>
<feature type="domain" description="Peptidase M13 C-terminal" evidence="9">
    <location>
        <begin position="406"/>
        <end position="541"/>
    </location>
</feature>
<comment type="cofactor">
    <cofactor evidence="1">
        <name>Zn(2+)</name>
        <dbReference type="ChEBI" id="CHEBI:29105"/>
    </cofactor>
</comment>
<dbReference type="GO" id="GO:0005886">
    <property type="term" value="C:plasma membrane"/>
    <property type="evidence" value="ECO:0007669"/>
    <property type="project" value="UniProtKB-SubCell"/>
</dbReference>
<dbReference type="PROSITE" id="PS51885">
    <property type="entry name" value="NEPRILYSIN"/>
    <property type="match status" value="1"/>
</dbReference>
<protein>
    <submittedName>
        <fullName evidence="11">Uncharacterized protein</fullName>
    </submittedName>
</protein>
<evidence type="ECO:0000313" key="12">
    <source>
        <dbReference type="Proteomes" id="UP001168821"/>
    </source>
</evidence>
<keyword evidence="8" id="KW-0482">Metalloprotease</keyword>
<dbReference type="InterPro" id="IPR024079">
    <property type="entry name" value="MetalloPept_cat_dom_sf"/>
</dbReference>
<dbReference type="AlphaFoldDB" id="A0AA38IH84"/>
<feature type="domain" description="Peptidase M13 C-terminal" evidence="9">
    <location>
        <begin position="578"/>
        <end position="620"/>
    </location>
</feature>
<dbReference type="Gene3D" id="3.40.390.10">
    <property type="entry name" value="Collagenase (Catalytic Domain)"/>
    <property type="match status" value="2"/>
</dbReference>
<dbReference type="Gene3D" id="1.10.1380.10">
    <property type="entry name" value="Neutral endopeptidase , domain2"/>
    <property type="match status" value="1"/>
</dbReference>
<dbReference type="Pfam" id="PF05649">
    <property type="entry name" value="Peptidase_M13_N"/>
    <property type="match status" value="1"/>
</dbReference>
<reference evidence="11" key="1">
    <citation type="journal article" date="2023" name="G3 (Bethesda)">
        <title>Whole genome assemblies of Zophobas morio and Tenebrio molitor.</title>
        <authorList>
            <person name="Kaur S."/>
            <person name="Stinson S.A."/>
            <person name="diCenzo G.C."/>
        </authorList>
    </citation>
    <scope>NUCLEOTIDE SEQUENCE</scope>
    <source>
        <strain evidence="11">QUZm001</strain>
    </source>
</reference>
<keyword evidence="5" id="KW-0479">Metal-binding</keyword>